<name>A0A1H6TT22_9EURY</name>
<evidence type="ECO:0000259" key="1">
    <source>
        <dbReference type="Pfam" id="PF26006"/>
    </source>
</evidence>
<dbReference type="Pfam" id="PF26006">
    <property type="entry name" value="DUF7999"/>
    <property type="match status" value="1"/>
</dbReference>
<dbReference type="RefSeq" id="WP_143054130.1">
    <property type="nucleotide sequence ID" value="NZ_FNYR01000008.1"/>
</dbReference>
<keyword evidence="3" id="KW-1185">Reference proteome</keyword>
<dbReference type="EMBL" id="FNYR01000008">
    <property type="protein sequence ID" value="SEI79390.1"/>
    <property type="molecule type" value="Genomic_DNA"/>
</dbReference>
<accession>A0A1H6TT22</accession>
<dbReference type="InterPro" id="IPR058312">
    <property type="entry name" value="DUF7999"/>
</dbReference>
<gene>
    <name evidence="2" type="ORF">SAMN05444271_10856</name>
</gene>
<evidence type="ECO:0000313" key="2">
    <source>
        <dbReference type="EMBL" id="SEI79390.1"/>
    </source>
</evidence>
<organism evidence="2 3">
    <name type="scientific">Halohasta litchfieldiae</name>
    <dbReference type="NCBI Taxonomy" id="1073996"/>
    <lineage>
        <taxon>Archaea</taxon>
        <taxon>Methanobacteriati</taxon>
        <taxon>Methanobacteriota</taxon>
        <taxon>Stenosarchaea group</taxon>
        <taxon>Halobacteria</taxon>
        <taxon>Halobacteriales</taxon>
        <taxon>Haloferacaceae</taxon>
        <taxon>Halohasta</taxon>
    </lineage>
</organism>
<reference evidence="2 3" key="1">
    <citation type="submission" date="2016-10" db="EMBL/GenBank/DDBJ databases">
        <authorList>
            <person name="de Groot N.N."/>
        </authorList>
    </citation>
    <scope>NUCLEOTIDE SEQUENCE [LARGE SCALE GENOMIC DNA]</scope>
    <source>
        <strain evidence="2 3">DSM 22187</strain>
    </source>
</reference>
<proteinExistence type="predicted"/>
<dbReference type="OrthoDB" id="340706at2157"/>
<feature type="domain" description="DUF7999" evidence="1">
    <location>
        <begin position="5"/>
        <end position="77"/>
    </location>
</feature>
<dbReference type="AlphaFoldDB" id="A0A1H6TT22"/>
<protein>
    <recommendedName>
        <fullName evidence="1">DUF7999 domain-containing protein</fullName>
    </recommendedName>
</protein>
<evidence type="ECO:0000313" key="3">
    <source>
        <dbReference type="Proteomes" id="UP000198888"/>
    </source>
</evidence>
<dbReference type="KEGG" id="hae:halTADL_2095"/>
<accession>A0A2H4Q398</accession>
<dbReference type="Proteomes" id="UP000198888">
    <property type="component" value="Unassembled WGS sequence"/>
</dbReference>
<sequence length="84" mass="9465">MKHTVDKTREYRVLNGMNGKNAISMLAPSANRVFQVVEYEDSSLRDELASLDPGKLVQLDLTRIRSRANVWKASWPDSGQSLSD</sequence>